<organism evidence="7">
    <name type="scientific">marine sediment metagenome</name>
    <dbReference type="NCBI Taxonomy" id="412755"/>
    <lineage>
        <taxon>unclassified sequences</taxon>
        <taxon>metagenomes</taxon>
        <taxon>ecological metagenomes</taxon>
    </lineage>
</organism>
<dbReference type="InterPro" id="IPR006158">
    <property type="entry name" value="Cobalamin-bd"/>
</dbReference>
<gene>
    <name evidence="7" type="ORF">S01H1_73816</name>
</gene>
<dbReference type="Pfam" id="PF02310">
    <property type="entry name" value="B12-binding"/>
    <property type="match status" value="1"/>
</dbReference>
<evidence type="ECO:0000256" key="4">
    <source>
        <dbReference type="ARBA" id="ARBA00023004"/>
    </source>
</evidence>
<dbReference type="PROSITE" id="PS51332">
    <property type="entry name" value="B12_BINDING"/>
    <property type="match status" value="1"/>
</dbReference>
<dbReference type="GO" id="GO:0051536">
    <property type="term" value="F:iron-sulfur cluster binding"/>
    <property type="evidence" value="ECO:0007669"/>
    <property type="project" value="UniProtKB-KW"/>
</dbReference>
<feature type="non-terminal residue" evidence="7">
    <location>
        <position position="1"/>
    </location>
</feature>
<evidence type="ECO:0000256" key="5">
    <source>
        <dbReference type="ARBA" id="ARBA00023014"/>
    </source>
</evidence>
<dbReference type="GO" id="GO:0031419">
    <property type="term" value="F:cobalamin binding"/>
    <property type="evidence" value="ECO:0007669"/>
    <property type="project" value="InterPro"/>
</dbReference>
<proteinExistence type="predicted"/>
<keyword evidence="3" id="KW-0479">Metal-binding</keyword>
<reference evidence="7" key="1">
    <citation type="journal article" date="2014" name="Front. Microbiol.">
        <title>High frequency of phylogenetically diverse reductive dehalogenase-homologous genes in deep subseafloor sedimentary metagenomes.</title>
        <authorList>
            <person name="Kawai M."/>
            <person name="Futagami T."/>
            <person name="Toyoda A."/>
            <person name="Takaki Y."/>
            <person name="Nishi S."/>
            <person name="Hori S."/>
            <person name="Arai W."/>
            <person name="Tsubouchi T."/>
            <person name="Morono Y."/>
            <person name="Uchiyama I."/>
            <person name="Ito T."/>
            <person name="Fujiyama A."/>
            <person name="Inagaki F."/>
            <person name="Takami H."/>
        </authorList>
    </citation>
    <scope>NUCLEOTIDE SEQUENCE</scope>
    <source>
        <strain evidence="7">Expedition CK06-06</strain>
    </source>
</reference>
<comment type="cofactor">
    <cofactor evidence="1">
        <name>[4Fe-4S] cluster</name>
        <dbReference type="ChEBI" id="CHEBI:49883"/>
    </cofactor>
</comment>
<evidence type="ECO:0000256" key="1">
    <source>
        <dbReference type="ARBA" id="ARBA00001966"/>
    </source>
</evidence>
<accession>X0X8Z4</accession>
<comment type="caution">
    <text evidence="7">The sequence shown here is derived from an EMBL/GenBank/DDBJ whole genome shotgun (WGS) entry which is preliminary data.</text>
</comment>
<dbReference type="EMBL" id="BARS01049341">
    <property type="protein sequence ID" value="GAG31897.1"/>
    <property type="molecule type" value="Genomic_DNA"/>
</dbReference>
<dbReference type="InterPro" id="IPR036724">
    <property type="entry name" value="Cobalamin-bd_sf"/>
</dbReference>
<evidence type="ECO:0000313" key="7">
    <source>
        <dbReference type="EMBL" id="GAG31897.1"/>
    </source>
</evidence>
<dbReference type="SUPFAM" id="SSF52242">
    <property type="entry name" value="Cobalamin (vitamin B12)-binding domain"/>
    <property type="match status" value="1"/>
</dbReference>
<evidence type="ECO:0000259" key="6">
    <source>
        <dbReference type="PROSITE" id="PS51332"/>
    </source>
</evidence>
<evidence type="ECO:0000256" key="2">
    <source>
        <dbReference type="ARBA" id="ARBA00022691"/>
    </source>
</evidence>
<dbReference type="PANTHER" id="PTHR43409">
    <property type="entry name" value="ANAEROBIC MAGNESIUM-PROTOPORPHYRIN IX MONOMETHYL ESTER CYCLASE-RELATED"/>
    <property type="match status" value="1"/>
</dbReference>
<name>X0X8Z4_9ZZZZ</name>
<evidence type="ECO:0000256" key="3">
    <source>
        <dbReference type="ARBA" id="ARBA00022723"/>
    </source>
</evidence>
<dbReference type="AlphaFoldDB" id="X0X8Z4"/>
<keyword evidence="4" id="KW-0408">Iron</keyword>
<dbReference type="GO" id="GO:0046872">
    <property type="term" value="F:metal ion binding"/>
    <property type="evidence" value="ECO:0007669"/>
    <property type="project" value="UniProtKB-KW"/>
</dbReference>
<dbReference type="Gene3D" id="3.40.50.280">
    <property type="entry name" value="Cobalamin-binding domain"/>
    <property type="match status" value="1"/>
</dbReference>
<feature type="domain" description="B12-binding" evidence="6">
    <location>
        <begin position="1"/>
        <end position="103"/>
    </location>
</feature>
<sequence length="195" mass="22136">PYNMPDLITLRTTNAFEDFEKEVKEFGPDLLALSATEDMWPLGIKLLKKIRHLNILTIAGGVFPTFAPELALTYPEIDIVCKGEGENALLTLCERLKNGQTYDDISNLWIKRKNGTIKGNPIEMVDMDANPLIDMSLFEEGRFYRPMGGKVYRMFPVETFFLQMCILQFTFTNAHVSGGRREILSAAENIQTYVS</sequence>
<dbReference type="InterPro" id="IPR051198">
    <property type="entry name" value="BchE-like"/>
</dbReference>
<keyword evidence="5" id="KW-0411">Iron-sulfur</keyword>
<keyword evidence="2" id="KW-0949">S-adenosyl-L-methionine</keyword>
<protein>
    <recommendedName>
        <fullName evidence="6">B12-binding domain-containing protein</fullName>
    </recommendedName>
</protein>